<dbReference type="InterPro" id="IPR004805">
    <property type="entry name" value="DnaE2/DnaE/PolC"/>
</dbReference>
<comment type="subcellular location">
    <subcellularLocation>
        <location evidence="1">Cytoplasm</location>
    </subcellularLocation>
</comment>
<keyword evidence="6" id="KW-0548">Nucleotidyltransferase</keyword>
<dbReference type="InterPro" id="IPR029460">
    <property type="entry name" value="DNAPol_HHH"/>
</dbReference>
<dbReference type="Pfam" id="PF07733">
    <property type="entry name" value="DNA_pol3_alpha"/>
    <property type="match status" value="1"/>
</dbReference>
<protein>
    <recommendedName>
        <fullName evidence="4">DNA polymerase III subunit alpha</fullName>
        <ecNumber evidence="3">2.7.7.7</ecNumber>
    </recommendedName>
</protein>
<feature type="domain" description="Polymerase/histidinol phosphatase N-terminal" evidence="11">
    <location>
        <begin position="3"/>
        <end position="70"/>
    </location>
</feature>
<sequence length="1019" mass="116942">MMIHLHTRSSYSLLHSPIRLEELIQKANQENKKAIALTDLSVMFGTMEWIKRCKESNIKPIIGLEITLKEPEFMNFVLLAKNNRGLKNLFKISSEASKQTLTLAQIKPYFEDLFILYGHEDGILYQNYQESKEEFIADHLLALKKEIPDLYLSLVCNDSKYHKRLNEIFKKTAQQLNIPTVACSRIYYLKQEDVEDLKVLRAIEKQTTLNNGTLNVSYGRYWRTDQEMEQLYDQDDLDQSDWIASQCNVDFEHLEKSDLPIYKNKLGIDSRSYLIKLCKAGLKKRMNDHIPKIYIDRLEYELSVITKMGFTNYFLIVYDMIRYAKTQNILVGPGRGSAAGSLVAYCLGITHIDPIKNQLLFERFLNPERISMPDIDTDFPDTSRHKIIEYLQAQYGADHVALIVTFSALKAKQALRDVARVKNIPNLEIDSIVRLIPNVPNMNLNKAWNEISAFRSKIQSKASYLDLFHTALKIENLPRHTSQHAAGVVLSQKEIVEVCPIYAGDGTIQSTQFTMDYLESLGLIKMDVLALKNLTTVENILSDLKKTYGLELDIYKLNQNDKKTYALLSSGDTIGVFQFESDGIRSLLRDIRPQTFSDIAIALSLYRPGPMENKNVYLANRNHPETIHYLHPLLEPILKETCGIMIYQEQIMQIAQTIGNMTLAQADSLRKAMSKKNKALMDSYEEIFIQGATAQNIKKEIATKIFKTMEHFADYGFNKSHSYAYASLAYAMAYLKANYPLFFYRSLLDSVTGNKEKSADYIFECSKRNVPVLPCSIVSSTDRYCIENNGIRMPFQVLKGIGKTVYDKIIQERKKKPFQDLYECMARLIACGIKENALITLINAGAFDPLYPSRKTLAENLDQIISYANLVKVEDETLHFDFSVASPPNLIRLEEQVLERAQKEKEVYGFYLSEHPISSLRKKRFQNLRTLREISEQLGFVSVLGRVSRIKPYRTKKGDLMAFLTLEDETQMIDVAIMPRLYGQIKGSLQENQIILLNGKKDRKDSILAQKIQILSFDL</sequence>
<proteinExistence type="inferred from homology"/>
<evidence type="ECO:0000256" key="10">
    <source>
        <dbReference type="ARBA" id="ARBA00049244"/>
    </source>
</evidence>
<dbReference type="EC" id="2.7.7.7" evidence="3"/>
<dbReference type="InterPro" id="IPR041931">
    <property type="entry name" value="DNA_pol3_alpha_thumb_dom"/>
</dbReference>
<keyword evidence="7" id="KW-0235">DNA replication</keyword>
<dbReference type="CDD" id="cd07431">
    <property type="entry name" value="PHP_PolIIIA"/>
    <property type="match status" value="1"/>
</dbReference>
<evidence type="ECO:0000313" key="12">
    <source>
        <dbReference type="EMBL" id="OLU45662.1"/>
    </source>
</evidence>
<dbReference type="Pfam" id="PF17657">
    <property type="entry name" value="DNA_pol3_finger"/>
    <property type="match status" value="1"/>
</dbReference>
<dbReference type="InterPro" id="IPR012340">
    <property type="entry name" value="NA-bd_OB-fold"/>
</dbReference>
<dbReference type="InterPro" id="IPR004365">
    <property type="entry name" value="NA-bd_OB_tRNA"/>
</dbReference>
<evidence type="ECO:0000313" key="13">
    <source>
        <dbReference type="Proteomes" id="UP000186705"/>
    </source>
</evidence>
<dbReference type="InterPro" id="IPR011708">
    <property type="entry name" value="DNA_pol3_alpha_NTPase_dom"/>
</dbReference>
<comment type="function">
    <text evidence="9">DNA polymerase III is a complex, multichain enzyme responsible for most of the replicative synthesis in bacteria. This DNA polymerase also exhibits 3' to 5' exonuclease activity. The alpha chain is the DNA polymerase.</text>
</comment>
<name>A0A1U7NLJ7_9FIRM</name>
<evidence type="ECO:0000256" key="3">
    <source>
        <dbReference type="ARBA" id="ARBA00012417"/>
    </source>
</evidence>
<keyword evidence="8" id="KW-0239">DNA-directed DNA polymerase</keyword>
<comment type="caution">
    <text evidence="12">The sequence shown here is derived from an EMBL/GenBank/DDBJ whole genome shotgun (WGS) entry which is preliminary data.</text>
</comment>
<evidence type="ECO:0000256" key="5">
    <source>
        <dbReference type="ARBA" id="ARBA00022679"/>
    </source>
</evidence>
<evidence type="ECO:0000256" key="6">
    <source>
        <dbReference type="ARBA" id="ARBA00022695"/>
    </source>
</evidence>
<dbReference type="SUPFAM" id="SSF89550">
    <property type="entry name" value="PHP domain-like"/>
    <property type="match status" value="1"/>
</dbReference>
<reference evidence="12 13" key="1">
    <citation type="submission" date="2016-11" db="EMBL/GenBank/DDBJ databases">
        <title>Description of two novel members of the family Erysipelotrichaceae: Ileibacterium lipovorans gen. nov., sp. nov. and Dubosiella newyorkensis, gen. nov., sp. nov.</title>
        <authorList>
            <person name="Cox L.M."/>
            <person name="Sohn J."/>
            <person name="Tyrrell K.L."/>
            <person name="Citron D.M."/>
            <person name="Lawson P.A."/>
            <person name="Patel N.B."/>
            <person name="Iizumi T."/>
            <person name="Perez-Perez G.I."/>
            <person name="Goldstein E.J."/>
            <person name="Blaser M.J."/>
        </authorList>
    </citation>
    <scope>NUCLEOTIDE SEQUENCE [LARGE SCALE GENOMIC DNA]</scope>
    <source>
        <strain evidence="12 13">NYU-BL-A4</strain>
    </source>
</reference>
<dbReference type="GO" id="GO:0006260">
    <property type="term" value="P:DNA replication"/>
    <property type="evidence" value="ECO:0007669"/>
    <property type="project" value="UniProtKB-KW"/>
</dbReference>
<dbReference type="STRING" id="1862672.BO225_07860"/>
<dbReference type="GO" id="GO:0003887">
    <property type="term" value="F:DNA-directed DNA polymerase activity"/>
    <property type="evidence" value="ECO:0007669"/>
    <property type="project" value="UniProtKB-KW"/>
</dbReference>
<dbReference type="PANTHER" id="PTHR32294:SF0">
    <property type="entry name" value="DNA POLYMERASE III SUBUNIT ALPHA"/>
    <property type="match status" value="1"/>
</dbReference>
<dbReference type="Gene3D" id="1.10.10.1600">
    <property type="entry name" value="Bacterial DNA polymerase III alpha subunit, thumb domain"/>
    <property type="match status" value="1"/>
</dbReference>
<dbReference type="SUPFAM" id="SSF160975">
    <property type="entry name" value="AF1531-like"/>
    <property type="match status" value="1"/>
</dbReference>
<dbReference type="InterPro" id="IPR003141">
    <property type="entry name" value="Pol/His_phosphatase_N"/>
</dbReference>
<dbReference type="GO" id="GO:0008408">
    <property type="term" value="F:3'-5' exonuclease activity"/>
    <property type="evidence" value="ECO:0007669"/>
    <property type="project" value="InterPro"/>
</dbReference>
<evidence type="ECO:0000256" key="2">
    <source>
        <dbReference type="ARBA" id="ARBA00009496"/>
    </source>
</evidence>
<gene>
    <name evidence="12" type="ORF">BO225_07860</name>
</gene>
<dbReference type="CDD" id="cd04485">
    <property type="entry name" value="DnaE_OBF"/>
    <property type="match status" value="1"/>
</dbReference>
<dbReference type="InterPro" id="IPR016195">
    <property type="entry name" value="Pol/histidinol_Pase-like"/>
</dbReference>
<comment type="similarity">
    <text evidence="2">Belongs to the DNA polymerase type-C family. DnaE subfamily.</text>
</comment>
<dbReference type="Gene3D" id="3.20.20.140">
    <property type="entry name" value="Metal-dependent hydrolases"/>
    <property type="match status" value="1"/>
</dbReference>
<keyword evidence="5" id="KW-0808">Transferase</keyword>
<evidence type="ECO:0000256" key="1">
    <source>
        <dbReference type="ARBA" id="ARBA00004496"/>
    </source>
</evidence>
<dbReference type="PANTHER" id="PTHR32294">
    <property type="entry name" value="DNA POLYMERASE III SUBUNIT ALPHA"/>
    <property type="match status" value="1"/>
</dbReference>
<accession>A0A1U7NLJ7</accession>
<keyword evidence="13" id="KW-1185">Reference proteome</keyword>
<evidence type="ECO:0000259" key="11">
    <source>
        <dbReference type="SMART" id="SM00481"/>
    </source>
</evidence>
<dbReference type="SMART" id="SM00481">
    <property type="entry name" value="POLIIIAc"/>
    <property type="match status" value="1"/>
</dbReference>
<organism evidence="12 13">
    <name type="scientific">Dubosiella newyorkensis</name>
    <dbReference type="NCBI Taxonomy" id="1862672"/>
    <lineage>
        <taxon>Bacteria</taxon>
        <taxon>Bacillati</taxon>
        <taxon>Bacillota</taxon>
        <taxon>Erysipelotrichia</taxon>
        <taxon>Erysipelotrichales</taxon>
        <taxon>Erysipelotrichaceae</taxon>
        <taxon>Dubosiella</taxon>
    </lineage>
</organism>
<dbReference type="AlphaFoldDB" id="A0A1U7NLJ7"/>
<comment type="catalytic activity">
    <reaction evidence="10">
        <text>DNA(n) + a 2'-deoxyribonucleoside 5'-triphosphate = DNA(n+1) + diphosphate</text>
        <dbReference type="Rhea" id="RHEA:22508"/>
        <dbReference type="Rhea" id="RHEA-COMP:17339"/>
        <dbReference type="Rhea" id="RHEA-COMP:17340"/>
        <dbReference type="ChEBI" id="CHEBI:33019"/>
        <dbReference type="ChEBI" id="CHEBI:61560"/>
        <dbReference type="ChEBI" id="CHEBI:173112"/>
        <dbReference type="EC" id="2.7.7.7"/>
    </reaction>
</comment>
<dbReference type="InterPro" id="IPR040982">
    <property type="entry name" value="DNA_pol3_finger"/>
</dbReference>
<dbReference type="InterPro" id="IPR004013">
    <property type="entry name" value="PHP_dom"/>
</dbReference>
<dbReference type="SUPFAM" id="SSF50249">
    <property type="entry name" value="Nucleic acid-binding proteins"/>
    <property type="match status" value="1"/>
</dbReference>
<evidence type="ECO:0000256" key="7">
    <source>
        <dbReference type="ARBA" id="ARBA00022705"/>
    </source>
</evidence>
<evidence type="ECO:0000256" key="9">
    <source>
        <dbReference type="ARBA" id="ARBA00025611"/>
    </source>
</evidence>
<dbReference type="Gene3D" id="1.10.150.870">
    <property type="match status" value="1"/>
</dbReference>
<evidence type="ECO:0000256" key="8">
    <source>
        <dbReference type="ARBA" id="ARBA00022932"/>
    </source>
</evidence>
<dbReference type="Pfam" id="PF14579">
    <property type="entry name" value="HHH_6"/>
    <property type="match status" value="1"/>
</dbReference>
<dbReference type="Proteomes" id="UP000186705">
    <property type="component" value="Unassembled WGS sequence"/>
</dbReference>
<dbReference type="EMBL" id="MPKA01000082">
    <property type="protein sequence ID" value="OLU45662.1"/>
    <property type="molecule type" value="Genomic_DNA"/>
</dbReference>
<dbReference type="Pfam" id="PF01336">
    <property type="entry name" value="tRNA_anti-codon"/>
    <property type="match status" value="1"/>
</dbReference>
<evidence type="ECO:0000256" key="4">
    <source>
        <dbReference type="ARBA" id="ARBA00019114"/>
    </source>
</evidence>
<dbReference type="Pfam" id="PF02811">
    <property type="entry name" value="PHP"/>
    <property type="match status" value="1"/>
</dbReference>
<dbReference type="NCBIfam" id="TIGR00594">
    <property type="entry name" value="polc"/>
    <property type="match status" value="1"/>
</dbReference>